<keyword evidence="2" id="KW-1133">Transmembrane helix</keyword>
<dbReference type="EMBL" id="JANJYI010000009">
    <property type="protein sequence ID" value="KAK2636422.1"/>
    <property type="molecule type" value="Genomic_DNA"/>
</dbReference>
<sequence>MHYEIHRQFFKFVGVLNSKKEKRRELREQLSNKKSIGNLPEEEEESTDKTDGFDEGSDDGKSDKEAMKDVASSSKGALANFIILGIHILLLILWASNKAVILSSIHSKARIVDSLGHGLESTLAVHQDKLLVAPSGFENSTWDPSNDKFLPEFFCKGSLQQ</sequence>
<dbReference type="PANTHER" id="PTHR28559">
    <property type="entry name" value="DNA REPAIR PROTEIN XRCC4"/>
    <property type="match status" value="1"/>
</dbReference>
<dbReference type="AlphaFoldDB" id="A0AAD9WN96"/>
<proteinExistence type="predicted"/>
<feature type="compositionally biased region" description="Basic and acidic residues" evidence="1">
    <location>
        <begin position="47"/>
        <end position="68"/>
    </location>
</feature>
<dbReference type="GO" id="GO:0010165">
    <property type="term" value="P:response to X-ray"/>
    <property type="evidence" value="ECO:0007669"/>
    <property type="project" value="TreeGrafter"/>
</dbReference>
<keyword evidence="2" id="KW-0472">Membrane</keyword>
<gene>
    <name evidence="3" type="ORF">Ddye_031214</name>
</gene>
<name>A0AAD9WN96_9ROSI</name>
<feature type="region of interest" description="Disordered" evidence="1">
    <location>
        <begin position="21"/>
        <end position="69"/>
    </location>
</feature>
<comment type="caution">
    <text evidence="3">The sequence shown here is derived from an EMBL/GenBank/DDBJ whole genome shotgun (WGS) entry which is preliminary data.</text>
</comment>
<keyword evidence="2" id="KW-0812">Transmembrane</keyword>
<protein>
    <submittedName>
        <fullName evidence="3">Uncharacterized protein</fullName>
    </submittedName>
</protein>
<dbReference type="GO" id="GO:0005958">
    <property type="term" value="C:DNA-dependent protein kinase-DNA ligase 4 complex"/>
    <property type="evidence" value="ECO:0007669"/>
    <property type="project" value="TreeGrafter"/>
</dbReference>
<evidence type="ECO:0000313" key="3">
    <source>
        <dbReference type="EMBL" id="KAK2636422.1"/>
    </source>
</evidence>
<dbReference type="InterPro" id="IPR010585">
    <property type="entry name" value="DNA_repair_prot_XRCC4"/>
</dbReference>
<dbReference type="GO" id="GO:0003677">
    <property type="term" value="F:DNA binding"/>
    <property type="evidence" value="ECO:0007669"/>
    <property type="project" value="InterPro"/>
</dbReference>
<keyword evidence="4" id="KW-1185">Reference proteome</keyword>
<dbReference type="SUPFAM" id="SSF58022">
    <property type="entry name" value="XRCC4, C-terminal oligomerization domain"/>
    <property type="match status" value="1"/>
</dbReference>
<dbReference type="GO" id="GO:0032807">
    <property type="term" value="C:DNA ligase IV complex"/>
    <property type="evidence" value="ECO:0007669"/>
    <property type="project" value="TreeGrafter"/>
</dbReference>
<dbReference type="InterPro" id="IPR014751">
    <property type="entry name" value="XRCC4-like_C"/>
</dbReference>
<dbReference type="PANTHER" id="PTHR28559:SF1">
    <property type="entry name" value="DNA REPAIR PROTEIN XRCC4"/>
    <property type="match status" value="1"/>
</dbReference>
<evidence type="ECO:0000256" key="1">
    <source>
        <dbReference type="SAM" id="MobiDB-lite"/>
    </source>
</evidence>
<organism evidence="3 4">
    <name type="scientific">Dipteronia dyeriana</name>
    <dbReference type="NCBI Taxonomy" id="168575"/>
    <lineage>
        <taxon>Eukaryota</taxon>
        <taxon>Viridiplantae</taxon>
        <taxon>Streptophyta</taxon>
        <taxon>Embryophyta</taxon>
        <taxon>Tracheophyta</taxon>
        <taxon>Spermatophyta</taxon>
        <taxon>Magnoliopsida</taxon>
        <taxon>eudicotyledons</taxon>
        <taxon>Gunneridae</taxon>
        <taxon>Pentapetalae</taxon>
        <taxon>rosids</taxon>
        <taxon>malvids</taxon>
        <taxon>Sapindales</taxon>
        <taxon>Sapindaceae</taxon>
        <taxon>Hippocastanoideae</taxon>
        <taxon>Acereae</taxon>
        <taxon>Dipteronia</taxon>
    </lineage>
</organism>
<dbReference type="GO" id="GO:0006303">
    <property type="term" value="P:double-strand break repair via nonhomologous end joining"/>
    <property type="evidence" value="ECO:0007669"/>
    <property type="project" value="TreeGrafter"/>
</dbReference>
<evidence type="ECO:0000256" key="2">
    <source>
        <dbReference type="SAM" id="Phobius"/>
    </source>
</evidence>
<accession>A0AAD9WN96</accession>
<dbReference type="Gene3D" id="1.20.5.370">
    <property type="match status" value="1"/>
</dbReference>
<feature type="transmembrane region" description="Helical" evidence="2">
    <location>
        <begin position="77"/>
        <end position="95"/>
    </location>
</feature>
<dbReference type="Proteomes" id="UP001280121">
    <property type="component" value="Unassembled WGS sequence"/>
</dbReference>
<dbReference type="GO" id="GO:0006310">
    <property type="term" value="P:DNA recombination"/>
    <property type="evidence" value="ECO:0007669"/>
    <property type="project" value="InterPro"/>
</dbReference>
<evidence type="ECO:0000313" key="4">
    <source>
        <dbReference type="Proteomes" id="UP001280121"/>
    </source>
</evidence>
<reference evidence="3" key="1">
    <citation type="journal article" date="2023" name="Plant J.">
        <title>Genome sequences and population genomics provide insights into the demographic history, inbreeding, and mutation load of two 'living fossil' tree species of Dipteronia.</title>
        <authorList>
            <person name="Feng Y."/>
            <person name="Comes H.P."/>
            <person name="Chen J."/>
            <person name="Zhu S."/>
            <person name="Lu R."/>
            <person name="Zhang X."/>
            <person name="Li P."/>
            <person name="Qiu J."/>
            <person name="Olsen K.M."/>
            <person name="Qiu Y."/>
        </authorList>
    </citation>
    <scope>NUCLEOTIDE SEQUENCE</scope>
    <source>
        <strain evidence="3">KIB01</strain>
    </source>
</reference>